<dbReference type="Proteomes" id="UP000284548">
    <property type="component" value="Unassembled WGS sequence"/>
</dbReference>
<dbReference type="EMBL" id="QRKB01000064">
    <property type="protein sequence ID" value="RHH75551.1"/>
    <property type="molecule type" value="Genomic_DNA"/>
</dbReference>
<dbReference type="InterPro" id="IPR001296">
    <property type="entry name" value="Glyco_trans_1"/>
</dbReference>
<dbReference type="GO" id="GO:0016757">
    <property type="term" value="F:glycosyltransferase activity"/>
    <property type="evidence" value="ECO:0007669"/>
    <property type="project" value="InterPro"/>
</dbReference>
<evidence type="ECO:0000313" key="3">
    <source>
        <dbReference type="EMBL" id="RHH75551.1"/>
    </source>
</evidence>
<protein>
    <submittedName>
        <fullName evidence="3">Glycosyltransferase family 1 protein</fullName>
    </submittedName>
</protein>
<dbReference type="Pfam" id="PF13439">
    <property type="entry name" value="Glyco_transf_4"/>
    <property type="match status" value="1"/>
</dbReference>
<feature type="domain" description="Glycosyl transferase family 1" evidence="1">
    <location>
        <begin position="189"/>
        <end position="347"/>
    </location>
</feature>
<comment type="caution">
    <text evidence="3">The sequence shown here is derived from an EMBL/GenBank/DDBJ whole genome shotgun (WGS) entry which is preliminary data.</text>
</comment>
<dbReference type="PANTHER" id="PTHR45947:SF13">
    <property type="entry name" value="TRANSFERASE"/>
    <property type="match status" value="1"/>
</dbReference>
<dbReference type="InterPro" id="IPR028098">
    <property type="entry name" value="Glyco_trans_4-like_N"/>
</dbReference>
<feature type="domain" description="Glycosyltransferase subfamily 4-like N-terminal" evidence="2">
    <location>
        <begin position="13"/>
        <end position="142"/>
    </location>
</feature>
<proteinExistence type="predicted"/>
<dbReference type="CDD" id="cd03801">
    <property type="entry name" value="GT4_PimA-like"/>
    <property type="match status" value="1"/>
</dbReference>
<dbReference type="Pfam" id="PF00534">
    <property type="entry name" value="Glycos_transf_1"/>
    <property type="match status" value="1"/>
</dbReference>
<name>A0A3R6GNN1_9BACT</name>
<gene>
    <name evidence="3" type="ORF">DW192_15095</name>
</gene>
<accession>A0A3R6GNN1</accession>
<dbReference type="PANTHER" id="PTHR45947">
    <property type="entry name" value="SULFOQUINOVOSYL TRANSFERASE SQD2"/>
    <property type="match status" value="1"/>
</dbReference>
<dbReference type="AlphaFoldDB" id="A0A3R6GNN1"/>
<dbReference type="SUPFAM" id="SSF53756">
    <property type="entry name" value="UDP-Glycosyltransferase/glycogen phosphorylase"/>
    <property type="match status" value="1"/>
</dbReference>
<evidence type="ECO:0000259" key="2">
    <source>
        <dbReference type="Pfam" id="PF13439"/>
    </source>
</evidence>
<sequence>MKILVTIPCLLTGGTEIQTLNLVRALIQGGHQVTTACYFEHTENMVKLYEEAGSKVVLFSKAGVRLGGVKGILFLLKNLWKIKLSLRPDVVHVQYMAPGAIPIILLKLMGQKSIVATAHTNADVYGVKAMKLLKFLQSHVLRAFTCITLRAEKNFFGSCSLFDSSICRIPAHAHYTIYNALPGYIQITDKKRENKNIITIGVVSRLEHIKGMDLVVPAFAKVYDKHKNVRLLVVGDGSLLKQMEEDANRLHLKNIIKFVGRQEQAALQSYYDKIDVLLMPSRSEGFGLTAIEGMARGCVLVASNTGGLPEVVREGYVGLLHQPESVDDLSNKICCLLENPKLLEQMRTHLQDYVQQFTFERYADLFNDLYSRLV</sequence>
<dbReference type="InterPro" id="IPR050194">
    <property type="entry name" value="Glycosyltransferase_grp1"/>
</dbReference>
<organism evidence="3 4">
    <name type="scientific">Segatella copri</name>
    <dbReference type="NCBI Taxonomy" id="165179"/>
    <lineage>
        <taxon>Bacteria</taxon>
        <taxon>Pseudomonadati</taxon>
        <taxon>Bacteroidota</taxon>
        <taxon>Bacteroidia</taxon>
        <taxon>Bacteroidales</taxon>
        <taxon>Prevotellaceae</taxon>
        <taxon>Segatella</taxon>
    </lineage>
</organism>
<dbReference type="Gene3D" id="3.40.50.2000">
    <property type="entry name" value="Glycogen Phosphorylase B"/>
    <property type="match status" value="2"/>
</dbReference>
<reference evidence="3 4" key="1">
    <citation type="submission" date="2018-08" db="EMBL/GenBank/DDBJ databases">
        <title>A genome reference for cultivated species of the human gut microbiota.</title>
        <authorList>
            <person name="Zou Y."/>
            <person name="Xue W."/>
            <person name="Luo G."/>
        </authorList>
    </citation>
    <scope>NUCLEOTIDE SEQUENCE [LARGE SCALE GENOMIC DNA]</scope>
    <source>
        <strain evidence="3 4">AM16-54</strain>
    </source>
</reference>
<keyword evidence="3" id="KW-0808">Transferase</keyword>
<evidence type="ECO:0000259" key="1">
    <source>
        <dbReference type="Pfam" id="PF00534"/>
    </source>
</evidence>
<dbReference type="RefSeq" id="WP_118255812.1">
    <property type="nucleotide sequence ID" value="NZ_QRKB01000064.1"/>
</dbReference>
<evidence type="ECO:0000313" key="4">
    <source>
        <dbReference type="Proteomes" id="UP000284548"/>
    </source>
</evidence>